<sequence>MKILFINPVGVIGGAERVLLTIFSAISNQKKDIDIHLIVGTDGQLVEQAKKLGVQVQILPFPESINQLGDSAFKDTNRILATLILLLKIITILPSIGKYIGNLQQLVRHINPDLIHSNGIKSHLLLALLRVKSIPIVWHIHDFYSSRPLIGNVLKWISPSAKLGIAISQTVAEDAKKTLPSLPIQLIYNTVDINYFCPSLSPIVNSHLPLQIGLVATFARWKGHDIFILAAAHVLKTRPDLNLRFCIVGEPIYKTRGSQFSQQELKDKASSLDIADKINFEGFQQDIVKIYHKLDIIIHASTQPEPFGLVIVEAMACSKPVVVSQAGGASELFTHNYDAVGVPPSDAIALAAAILDLIDNPEKRQLISENARNTATKRFNSQNLAQQILTVYNLVLSSK</sequence>
<keyword evidence="4" id="KW-1185">Reference proteome</keyword>
<dbReference type="PANTHER" id="PTHR12526">
    <property type="entry name" value="GLYCOSYLTRANSFERASE"/>
    <property type="match status" value="1"/>
</dbReference>
<evidence type="ECO:0000313" key="4">
    <source>
        <dbReference type="Proteomes" id="UP001302120"/>
    </source>
</evidence>
<dbReference type="InterPro" id="IPR001296">
    <property type="entry name" value="Glyco_trans_1"/>
</dbReference>
<name>A0ABU5UCJ8_9CYAN</name>
<dbReference type="Gene3D" id="3.40.50.2000">
    <property type="entry name" value="Glycogen Phosphorylase B"/>
    <property type="match status" value="2"/>
</dbReference>
<dbReference type="InterPro" id="IPR028098">
    <property type="entry name" value="Glyco_trans_4-like_N"/>
</dbReference>
<dbReference type="Pfam" id="PF13439">
    <property type="entry name" value="Glyco_transf_4"/>
    <property type="match status" value="1"/>
</dbReference>
<keyword evidence="3" id="KW-0808">Transferase</keyword>
<feature type="domain" description="Glycosyltransferase subfamily 4-like N-terminal" evidence="2">
    <location>
        <begin position="45"/>
        <end position="194"/>
    </location>
</feature>
<protein>
    <submittedName>
        <fullName evidence="3">Glycosyltransferase family 4 protein</fullName>
        <ecNumber evidence="3">2.4.-.-</ecNumber>
    </submittedName>
</protein>
<keyword evidence="3" id="KW-0328">Glycosyltransferase</keyword>
<comment type="caution">
    <text evidence="3">The sequence shown here is derived from an EMBL/GenBank/DDBJ whole genome shotgun (WGS) entry which is preliminary data.</text>
</comment>
<dbReference type="SUPFAM" id="SSF53756">
    <property type="entry name" value="UDP-Glycosyltransferase/glycogen phosphorylase"/>
    <property type="match status" value="1"/>
</dbReference>
<dbReference type="EC" id="2.4.-.-" evidence="3"/>
<dbReference type="RefSeq" id="WP_323195581.1">
    <property type="nucleotide sequence ID" value="NZ_JAYGHG010000008.1"/>
</dbReference>
<dbReference type="GO" id="GO:0016757">
    <property type="term" value="F:glycosyltransferase activity"/>
    <property type="evidence" value="ECO:0007669"/>
    <property type="project" value="UniProtKB-KW"/>
</dbReference>
<proteinExistence type="predicted"/>
<evidence type="ECO:0000313" key="3">
    <source>
        <dbReference type="EMBL" id="MEA5581249.1"/>
    </source>
</evidence>
<evidence type="ECO:0000259" key="2">
    <source>
        <dbReference type="Pfam" id="PF13439"/>
    </source>
</evidence>
<dbReference type="Pfam" id="PF00534">
    <property type="entry name" value="Glycos_transf_1"/>
    <property type="match status" value="1"/>
</dbReference>
<evidence type="ECO:0000259" key="1">
    <source>
        <dbReference type="Pfam" id="PF00534"/>
    </source>
</evidence>
<gene>
    <name evidence="3" type="ORF">VB620_07840</name>
</gene>
<feature type="domain" description="Glycosyl transferase family 1" evidence="1">
    <location>
        <begin position="212"/>
        <end position="373"/>
    </location>
</feature>
<reference evidence="3 4" key="1">
    <citation type="submission" date="2023-12" db="EMBL/GenBank/DDBJ databases">
        <title>Baltic Sea Cyanobacteria.</title>
        <authorList>
            <person name="Delbaje E."/>
            <person name="Fewer D.P."/>
            <person name="Shishido T.K."/>
        </authorList>
    </citation>
    <scope>NUCLEOTIDE SEQUENCE [LARGE SCALE GENOMIC DNA]</scope>
    <source>
        <strain evidence="3 4">UHCC-0300</strain>
    </source>
</reference>
<dbReference type="Proteomes" id="UP001302120">
    <property type="component" value="Unassembled WGS sequence"/>
</dbReference>
<organism evidence="3 4">
    <name type="scientific">Nodularia harveyana UHCC-0300</name>
    <dbReference type="NCBI Taxonomy" id="2974287"/>
    <lineage>
        <taxon>Bacteria</taxon>
        <taxon>Bacillati</taxon>
        <taxon>Cyanobacteriota</taxon>
        <taxon>Cyanophyceae</taxon>
        <taxon>Nostocales</taxon>
        <taxon>Nodulariaceae</taxon>
        <taxon>Nodularia</taxon>
    </lineage>
</organism>
<dbReference type="EMBL" id="JAYGHG010000008">
    <property type="protein sequence ID" value="MEA5581249.1"/>
    <property type="molecule type" value="Genomic_DNA"/>
</dbReference>
<accession>A0ABU5UCJ8</accession>
<dbReference type="CDD" id="cd03801">
    <property type="entry name" value="GT4_PimA-like"/>
    <property type="match status" value="1"/>
</dbReference>